<dbReference type="EMBL" id="AHKC01000311">
    <property type="protein sequence ID" value="EKF39686.1"/>
    <property type="molecule type" value="Genomic_DNA"/>
</dbReference>
<evidence type="ECO:0000313" key="5">
    <source>
        <dbReference type="Proteomes" id="UP000007350"/>
    </source>
</evidence>
<protein>
    <submittedName>
        <fullName evidence="4">Retrotransposon hot spot (RHS) protein, putative</fullName>
    </submittedName>
</protein>
<feature type="domain" description="DUF7578" evidence="3">
    <location>
        <begin position="1"/>
        <end position="58"/>
    </location>
</feature>
<dbReference type="PANTHER" id="PTHR33129">
    <property type="entry name" value="PROTEIN KINASE DOMAIN-CONTAINING PROTEIN-RELATED"/>
    <property type="match status" value="1"/>
</dbReference>
<sequence>MKMNHFFTMELDGRGVMDTNRDVLLEAFFKHSEKYICGAGVLSEIEASNRYVRMERVLGDEMDMVEDVHKLYDNVVDNLLKLLAAAAEVKASVREVTKMFLDAAAEEARNPTKSSGPIYLEGLYESVYNAKWSHVVEVPGGEKTKTGTGMVVREGEPSQSWTHKAVGLTLERDDGAEQSGAARPRLMVLTSDKGWPYAWKEGEFISDCFVNCEVERVWQIVEHYLIEWFSSHRGTDLTPGRCLLVGTPGIGKSMNAGSYLLYQLLHCDIEKLPVVVYFIGNEAFLFENTTQTVEKYVDESSIDELLKALLLRGVSAYIIYDVAKNGRDPHNISSSPIWGMIVISLPNEDNFNTWAKEEFPKQIIISCLEKEDVKAMCIWIKQNHSLRDQAEYWKKVEDRMDKVGPLLRYIFEESKYNAWIDLCKSTVENMKRLEAEHYLILETNKMCDDNHVTHELVKVVRARGEHKSELPLNALVSSHLAEITLCKLAELMVPNNFSLLISRIKDDLISKALEVHSMFAFLSGAFVNAIIPELTELKITKNTATFLCAESVSTGAPFLSPVFYRA</sequence>
<dbReference type="AlphaFoldDB" id="K2NX99"/>
<feature type="domain" description="Retrotransposon hot spot protein N-terminal" evidence="2">
    <location>
        <begin position="124"/>
        <end position="238"/>
    </location>
</feature>
<evidence type="ECO:0000259" key="3">
    <source>
        <dbReference type="Pfam" id="PF24466"/>
    </source>
</evidence>
<organism evidence="4 5">
    <name type="scientific">Trypanosoma cruzi marinkellei</name>
    <dbReference type="NCBI Taxonomy" id="85056"/>
    <lineage>
        <taxon>Eukaryota</taxon>
        <taxon>Discoba</taxon>
        <taxon>Euglenozoa</taxon>
        <taxon>Kinetoplastea</taxon>
        <taxon>Metakinetoplastina</taxon>
        <taxon>Trypanosomatida</taxon>
        <taxon>Trypanosomatidae</taxon>
        <taxon>Trypanosoma</taxon>
        <taxon>Schizotrypanum</taxon>
    </lineage>
</organism>
<dbReference type="OrthoDB" id="2340858at2759"/>
<dbReference type="InterPro" id="IPR056000">
    <property type="entry name" value="DUF7578"/>
</dbReference>
<dbReference type="Proteomes" id="UP000007350">
    <property type="component" value="Unassembled WGS sequence"/>
</dbReference>
<proteinExistence type="predicted"/>
<gene>
    <name evidence="4" type="ORF">MOQ_000082</name>
</gene>
<keyword evidence="5" id="KW-1185">Reference proteome</keyword>
<dbReference type="PANTHER" id="PTHR33129:SF3">
    <property type="entry name" value="HOT SPOT (RHS) PROTEIN, PUTATIVE-RELATED"/>
    <property type="match status" value="1"/>
</dbReference>
<accession>K2NX99</accession>
<evidence type="ECO:0000313" key="4">
    <source>
        <dbReference type="EMBL" id="EKF39686.1"/>
    </source>
</evidence>
<name>K2NX99_TRYCR</name>
<dbReference type="InterPro" id="IPR052980">
    <property type="entry name" value="Crinkler_effector"/>
</dbReference>
<dbReference type="InterPro" id="IPR046836">
    <property type="entry name" value="RHS_C"/>
</dbReference>
<dbReference type="InterPro" id="IPR006518">
    <property type="entry name" value="Trypano_RHS"/>
</dbReference>
<dbReference type="NCBIfam" id="TIGR01631">
    <property type="entry name" value="Trypano_RHS"/>
    <property type="match status" value="1"/>
</dbReference>
<dbReference type="Pfam" id="PF20445">
    <property type="entry name" value="RHS_N"/>
    <property type="match status" value="1"/>
</dbReference>
<dbReference type="Pfam" id="PF07999">
    <property type="entry name" value="RHSP"/>
    <property type="match status" value="1"/>
</dbReference>
<evidence type="ECO:0000259" key="2">
    <source>
        <dbReference type="Pfam" id="PF20445"/>
    </source>
</evidence>
<dbReference type="InterPro" id="IPR046835">
    <property type="entry name" value="RHS_N"/>
</dbReference>
<evidence type="ECO:0000259" key="1">
    <source>
        <dbReference type="Pfam" id="PF07999"/>
    </source>
</evidence>
<dbReference type="Pfam" id="PF24466">
    <property type="entry name" value="DUF7578"/>
    <property type="match status" value="1"/>
</dbReference>
<reference evidence="4 5" key="1">
    <citation type="journal article" date="2012" name="BMC Genomics">
        <title>Comparative genomic analysis of human infective Trypanosoma cruzi lineages with the bat-restricted subspecies T. cruzi marinkellei.</title>
        <authorList>
            <person name="Franzen O."/>
            <person name="Talavera-Lopez C."/>
            <person name="Ochaya S."/>
            <person name="Butler C.E."/>
            <person name="Messenger L.A."/>
            <person name="Lewis M.D."/>
            <person name="Llewellyn M.S."/>
            <person name="Marinkelle C.J."/>
            <person name="Tyler K.M."/>
            <person name="Miles M.A."/>
            <person name="Andersson B."/>
        </authorList>
    </citation>
    <scope>NUCLEOTIDE SEQUENCE [LARGE SCALE GENOMIC DNA]</scope>
    <source>
        <strain evidence="4 5">B7</strain>
    </source>
</reference>
<feature type="domain" description="Retrotransposon hot spot protein,C-terminal" evidence="1">
    <location>
        <begin position="243"/>
        <end position="538"/>
    </location>
</feature>
<comment type="caution">
    <text evidence="4">The sequence shown here is derived from an EMBL/GenBank/DDBJ whole genome shotgun (WGS) entry which is preliminary data.</text>
</comment>